<dbReference type="EMBL" id="RRYP01004669">
    <property type="protein sequence ID" value="TNV82682.1"/>
    <property type="molecule type" value="Genomic_DNA"/>
</dbReference>
<feature type="region of interest" description="Disordered" evidence="1">
    <location>
        <begin position="309"/>
        <end position="331"/>
    </location>
</feature>
<feature type="region of interest" description="Disordered" evidence="1">
    <location>
        <begin position="1"/>
        <end position="40"/>
    </location>
</feature>
<evidence type="ECO:0000256" key="1">
    <source>
        <dbReference type="SAM" id="MobiDB-lite"/>
    </source>
</evidence>
<feature type="region of interest" description="Disordered" evidence="1">
    <location>
        <begin position="681"/>
        <end position="727"/>
    </location>
</feature>
<keyword evidence="3" id="KW-1185">Reference proteome</keyword>
<feature type="region of interest" description="Disordered" evidence="1">
    <location>
        <begin position="352"/>
        <end position="381"/>
    </location>
</feature>
<dbReference type="Proteomes" id="UP000785679">
    <property type="component" value="Unassembled WGS sequence"/>
</dbReference>
<proteinExistence type="predicted"/>
<comment type="caution">
    <text evidence="2">The sequence shown here is derived from an EMBL/GenBank/DDBJ whole genome shotgun (WGS) entry which is preliminary data.</text>
</comment>
<feature type="compositionally biased region" description="Polar residues" evidence="1">
    <location>
        <begin position="696"/>
        <end position="714"/>
    </location>
</feature>
<feature type="compositionally biased region" description="Low complexity" evidence="1">
    <location>
        <begin position="25"/>
        <end position="40"/>
    </location>
</feature>
<evidence type="ECO:0000313" key="2">
    <source>
        <dbReference type="EMBL" id="TNV82682.1"/>
    </source>
</evidence>
<name>A0A8J8T529_HALGN</name>
<organism evidence="2 3">
    <name type="scientific">Halteria grandinella</name>
    <dbReference type="NCBI Taxonomy" id="5974"/>
    <lineage>
        <taxon>Eukaryota</taxon>
        <taxon>Sar</taxon>
        <taxon>Alveolata</taxon>
        <taxon>Ciliophora</taxon>
        <taxon>Intramacronucleata</taxon>
        <taxon>Spirotrichea</taxon>
        <taxon>Stichotrichia</taxon>
        <taxon>Sporadotrichida</taxon>
        <taxon>Halteriidae</taxon>
        <taxon>Halteria</taxon>
    </lineage>
</organism>
<reference evidence="2" key="1">
    <citation type="submission" date="2019-06" db="EMBL/GenBank/DDBJ databases">
        <authorList>
            <person name="Zheng W."/>
        </authorList>
    </citation>
    <scope>NUCLEOTIDE SEQUENCE</scope>
    <source>
        <strain evidence="2">QDHG01</strain>
    </source>
</reference>
<accession>A0A8J8T529</accession>
<sequence length="759" mass="87177">MSSHYQPSIRFQLPENQNPDNHPVNNSTSSANQQNNSHSASSYLRYIQKFRSGASNQNDSMLANQDDNLSRGKVMQHMIAAHEKKIDEQVVASEYSYKRRNPIQSDEQQMNTTFSKGTLVNQSIVKEFNPGPSTNTNFDDALHEMRHIVSSLQTTYDFLHKRIQVQEEGHKDLLRIVKLLQNYNENQDDENTRVREQLRQTDSLVRLIEERLLHQKRSHEQKEDDIAHQFTHMRDEMIRDIKTVGKELALDIVSLNKKIEQRSSANMQRIKAVEANYERYEKKAGKLIKQYNQVHHMVRKIEGGKVTTDDKGAVETKSQNLRDRRPASVQRTIESIQRRSNNHSIIENQSIKARSNSCSLRKRSGSVQRSRPRSNNPSRIQFTSQNAPIPEYQNMQKAFLSDGITPTSNISAPTQPHATQNQTIETDNRQLEIINRISQLENELEYFKKLGSSISPSLGGIMRDTKLSFLSNSKKLQVQRPISPNFSQGEKSINGTSKQRELSNSAIKLRHSLENRAATSLSQNKKYQGLRLKQNALKGVMDISFTSDEADVVSERYFDTVKAQARSLPRTEEPQQRETTTYQKLRPKRKQSHEVGMRQRQQPRHNSLGKKSFDDVLSLVARSIRSRASSKRSTSRITPGPAEANERFLSDYLRQKEEVLKERAQRLLNLSQLQQLIPKAGGNQIVSKRHNRNDRLTNSTKYSQSRSNQGANKENQQRNRSKSQCKTIENPKIYAVVSQGKQRKRGALGSIRNNTISYQ</sequence>
<dbReference type="OrthoDB" id="10690252at2759"/>
<feature type="compositionally biased region" description="Basic and acidic residues" evidence="1">
    <location>
        <begin position="309"/>
        <end position="326"/>
    </location>
</feature>
<dbReference type="AlphaFoldDB" id="A0A8J8T529"/>
<feature type="region of interest" description="Disordered" evidence="1">
    <location>
        <begin position="740"/>
        <end position="759"/>
    </location>
</feature>
<evidence type="ECO:0000313" key="3">
    <source>
        <dbReference type="Proteomes" id="UP000785679"/>
    </source>
</evidence>
<feature type="compositionally biased region" description="Polar residues" evidence="1">
    <location>
        <begin position="14"/>
        <end position="24"/>
    </location>
</feature>
<feature type="region of interest" description="Disordered" evidence="1">
    <location>
        <begin position="564"/>
        <end position="613"/>
    </location>
</feature>
<gene>
    <name evidence="2" type="ORF">FGO68_gene8020</name>
</gene>
<protein>
    <submittedName>
        <fullName evidence="2">Uncharacterized protein</fullName>
    </submittedName>
</protein>